<accession>A0A850DW21</accession>
<dbReference type="PANTHER" id="PTHR42847:SF4">
    <property type="entry name" value="ALKANESULFONATE MONOOXYGENASE-RELATED"/>
    <property type="match status" value="1"/>
</dbReference>
<dbReference type="AlphaFoldDB" id="A0A850DW21"/>
<dbReference type="InterPro" id="IPR050172">
    <property type="entry name" value="SsuD_RutA_monooxygenase"/>
</dbReference>
<gene>
    <name evidence="6" type="ORF">HP467_09690</name>
</gene>
<dbReference type="SUPFAM" id="SSF51679">
    <property type="entry name" value="Bacterial luciferase-like"/>
    <property type="match status" value="1"/>
</dbReference>
<dbReference type="InterPro" id="IPR011251">
    <property type="entry name" value="Luciferase-like_dom"/>
</dbReference>
<keyword evidence="4" id="KW-0503">Monooxygenase</keyword>
<keyword evidence="3" id="KW-0560">Oxidoreductase</keyword>
<dbReference type="Pfam" id="PF00296">
    <property type="entry name" value="Bac_luciferase"/>
    <property type="match status" value="1"/>
</dbReference>
<evidence type="ECO:0000313" key="6">
    <source>
        <dbReference type="EMBL" id="NUU28380.1"/>
    </source>
</evidence>
<dbReference type="GO" id="GO:0008726">
    <property type="term" value="F:alkanesulfonate monooxygenase activity"/>
    <property type="evidence" value="ECO:0007669"/>
    <property type="project" value="TreeGrafter"/>
</dbReference>
<reference evidence="6 7" key="1">
    <citation type="submission" date="2020-05" db="EMBL/GenBank/DDBJ databases">
        <title>Genome Sequencing of Type Strains.</title>
        <authorList>
            <person name="Lemaire J.F."/>
            <person name="Inderbitzin P."/>
            <person name="Gregorio O.A."/>
            <person name="Collins S.B."/>
            <person name="Wespe N."/>
            <person name="Knight-Connoni V."/>
        </authorList>
    </citation>
    <scope>NUCLEOTIDE SEQUENCE [LARGE SCALE GENOMIC DNA]</scope>
    <source>
        <strain evidence="6 7">DSM 20512</strain>
    </source>
</reference>
<sequence>MRFGYWTPLFGGWLRNVEDEDMPVTFDYVKRLAQRAERIGFDLTLVPELNLNDIKGTAAPSLEAWALAAALAATTERLEIMAAMRPGYHLPAVTAKQAATIDEISCGRFTFNVVSAWWAEEARQYGGIFSEHDDRYARTEEFVQILKGLWSETPYSFSGEYYDVQNAHLEPKPRVTPRIYAGGESEAGKSSITRFADAYLTHGGTVDELRTKIAEMRRRREDAGAAPFEAFGMAAYVIVRETEAEAQAELARITDVQHGKAYESYQDFISKSQLEHVPSLEDYSVSNRGLRPGFVGTPQQVADRILEFEDAGVDTLLLQFSPQAEEMERFGEQVIPLVRPTSASVSPSASASASAGSVA</sequence>
<comment type="caution">
    <text evidence="6">The sequence shown here is derived from an EMBL/GenBank/DDBJ whole genome shotgun (WGS) entry which is preliminary data.</text>
</comment>
<dbReference type="Gene3D" id="3.20.20.30">
    <property type="entry name" value="Luciferase-like domain"/>
    <property type="match status" value="1"/>
</dbReference>
<keyword evidence="1" id="KW-0285">Flavoprotein</keyword>
<dbReference type="InterPro" id="IPR036661">
    <property type="entry name" value="Luciferase-like_sf"/>
</dbReference>
<evidence type="ECO:0000256" key="2">
    <source>
        <dbReference type="ARBA" id="ARBA00022643"/>
    </source>
</evidence>
<dbReference type="EMBL" id="JABMCG010000104">
    <property type="protein sequence ID" value="NUU28380.1"/>
    <property type="molecule type" value="Genomic_DNA"/>
</dbReference>
<dbReference type="GO" id="GO:0046306">
    <property type="term" value="P:alkanesulfonate catabolic process"/>
    <property type="evidence" value="ECO:0007669"/>
    <property type="project" value="TreeGrafter"/>
</dbReference>
<dbReference type="Proteomes" id="UP000539146">
    <property type="component" value="Unassembled WGS sequence"/>
</dbReference>
<protein>
    <submittedName>
        <fullName evidence="6">LLM class flavin-dependent oxidoreductase</fullName>
    </submittedName>
</protein>
<evidence type="ECO:0000259" key="5">
    <source>
        <dbReference type="Pfam" id="PF00296"/>
    </source>
</evidence>
<evidence type="ECO:0000313" key="7">
    <source>
        <dbReference type="Proteomes" id="UP000539146"/>
    </source>
</evidence>
<feature type="domain" description="Luciferase-like" evidence="5">
    <location>
        <begin position="1"/>
        <end position="315"/>
    </location>
</feature>
<evidence type="ECO:0000256" key="4">
    <source>
        <dbReference type="ARBA" id="ARBA00023033"/>
    </source>
</evidence>
<dbReference type="RefSeq" id="WP_174777670.1">
    <property type="nucleotide sequence ID" value="NZ_BAAAWP010000001.1"/>
</dbReference>
<proteinExistence type="predicted"/>
<evidence type="ECO:0000256" key="3">
    <source>
        <dbReference type="ARBA" id="ARBA00023002"/>
    </source>
</evidence>
<organism evidence="6 7">
    <name type="scientific">Curtobacterium citreum</name>
    <dbReference type="NCBI Taxonomy" id="2036"/>
    <lineage>
        <taxon>Bacteria</taxon>
        <taxon>Bacillati</taxon>
        <taxon>Actinomycetota</taxon>
        <taxon>Actinomycetes</taxon>
        <taxon>Micrococcales</taxon>
        <taxon>Microbacteriaceae</taxon>
        <taxon>Curtobacterium</taxon>
    </lineage>
</organism>
<keyword evidence="2" id="KW-0288">FMN</keyword>
<dbReference type="PANTHER" id="PTHR42847">
    <property type="entry name" value="ALKANESULFONATE MONOOXYGENASE"/>
    <property type="match status" value="1"/>
</dbReference>
<dbReference type="CDD" id="cd01094">
    <property type="entry name" value="Alkanesulfonate_monoxygenase"/>
    <property type="match status" value="1"/>
</dbReference>
<name>A0A850DW21_9MICO</name>
<evidence type="ECO:0000256" key="1">
    <source>
        <dbReference type="ARBA" id="ARBA00022630"/>
    </source>
</evidence>